<dbReference type="AlphaFoldDB" id="A0A9N7U9H9"/>
<comment type="caution">
    <text evidence="2">The sequence shown here is derived from an EMBL/GenBank/DDBJ whole genome shotgun (WGS) entry which is preliminary data.</text>
</comment>
<name>A0A9N7U9H9_PLEPL</name>
<dbReference type="EMBL" id="CADEAL010000988">
    <property type="protein sequence ID" value="CAB1427674.1"/>
    <property type="molecule type" value="Genomic_DNA"/>
</dbReference>
<gene>
    <name evidence="2" type="ORF">PLEPLA_LOCUS15615</name>
</gene>
<feature type="region of interest" description="Disordered" evidence="1">
    <location>
        <begin position="1"/>
        <end position="28"/>
    </location>
</feature>
<feature type="compositionally biased region" description="Polar residues" evidence="1">
    <location>
        <begin position="1"/>
        <end position="16"/>
    </location>
</feature>
<protein>
    <submittedName>
        <fullName evidence="2">Uncharacterized protein</fullName>
    </submittedName>
</protein>
<accession>A0A9N7U9H9</accession>
<proteinExistence type="predicted"/>
<dbReference type="Proteomes" id="UP001153269">
    <property type="component" value="Unassembled WGS sequence"/>
</dbReference>
<keyword evidence="3" id="KW-1185">Reference proteome</keyword>
<organism evidence="2 3">
    <name type="scientific">Pleuronectes platessa</name>
    <name type="common">European plaice</name>
    <dbReference type="NCBI Taxonomy" id="8262"/>
    <lineage>
        <taxon>Eukaryota</taxon>
        <taxon>Metazoa</taxon>
        <taxon>Chordata</taxon>
        <taxon>Craniata</taxon>
        <taxon>Vertebrata</taxon>
        <taxon>Euteleostomi</taxon>
        <taxon>Actinopterygii</taxon>
        <taxon>Neopterygii</taxon>
        <taxon>Teleostei</taxon>
        <taxon>Neoteleostei</taxon>
        <taxon>Acanthomorphata</taxon>
        <taxon>Carangaria</taxon>
        <taxon>Pleuronectiformes</taxon>
        <taxon>Pleuronectoidei</taxon>
        <taxon>Pleuronectidae</taxon>
        <taxon>Pleuronectes</taxon>
    </lineage>
</organism>
<evidence type="ECO:0000313" key="3">
    <source>
        <dbReference type="Proteomes" id="UP001153269"/>
    </source>
</evidence>
<reference evidence="2" key="1">
    <citation type="submission" date="2020-03" db="EMBL/GenBank/DDBJ databases">
        <authorList>
            <person name="Weist P."/>
        </authorList>
    </citation>
    <scope>NUCLEOTIDE SEQUENCE</scope>
</reference>
<sequence>MPQEQSGTPREASTQRAPRLVSLGVMSPPPPMVRAERCHRGAQALHATWTVIVRTDRQQLVGLWWAVRHQFYSGDKKGRKQARLTFDDTLNLLTVASLVHVAEQP</sequence>
<evidence type="ECO:0000256" key="1">
    <source>
        <dbReference type="SAM" id="MobiDB-lite"/>
    </source>
</evidence>
<evidence type="ECO:0000313" key="2">
    <source>
        <dbReference type="EMBL" id="CAB1427674.1"/>
    </source>
</evidence>